<dbReference type="EMBL" id="JAQQWK010000011">
    <property type="protein sequence ID" value="KAK8024350.1"/>
    <property type="molecule type" value="Genomic_DNA"/>
</dbReference>
<evidence type="ECO:0000313" key="2">
    <source>
        <dbReference type="EMBL" id="KAK8024350.1"/>
    </source>
</evidence>
<sequence length="506" mass="56911">MAAARGAELEFLSGASERLNYARSCELFVTYRQPKNSGFAESMIAYLASILPPDIPYAFQTPDIHHELDYPSWSSWSAILAWFQHLDAETFNVTKPGDNHVSHVLWDEYSLWRVAEADPVCMERACLLMSTEWVNVDPDLAGIGVSGIHLVEAYFPTTPSNTRGSWCQLTDAPQVLSSYCMEASLVTMFFFVLVLLPRLRRGQTASLGSLVISRLVDIHRGSLYDMFLGSSILCFGIQLATIRLYRVNDSDTIIYVIVNSLVSSFAFLPFLALCCLMDTTQVRIRNWFCRTATFLLYCMWVAVVLLTTVKRSYWSFLSLFMEPTYKVLGQIVGEIKPNLQNYCNYQFNASISYLKLAVVCVWAVMLMPPGMYLIIGMVRLVERLRGSTTHAASRLTSRFFHFVLPVFCLVGMWTVLGLILYIRGVLTAASRDELSTIEINKWEVGQILATLTWIPVVVEMGRIAAGKHLTRSFFDLNEVQANLDNFLVSWVKGHGLSKCGGGGGER</sequence>
<feature type="transmembrane region" description="Helical" evidence="1">
    <location>
        <begin position="176"/>
        <end position="196"/>
    </location>
</feature>
<protein>
    <submittedName>
        <fullName evidence="2">Uncharacterized protein</fullName>
    </submittedName>
</protein>
<feature type="transmembrane region" description="Helical" evidence="1">
    <location>
        <begin position="223"/>
        <end position="241"/>
    </location>
</feature>
<keyword evidence="1" id="KW-1133">Transmembrane helix</keyword>
<feature type="transmembrane region" description="Helical" evidence="1">
    <location>
        <begin position="287"/>
        <end position="309"/>
    </location>
</feature>
<gene>
    <name evidence="2" type="ORF">PG993_012416</name>
</gene>
<dbReference type="Proteomes" id="UP001444661">
    <property type="component" value="Unassembled WGS sequence"/>
</dbReference>
<keyword evidence="1" id="KW-0472">Membrane</keyword>
<feature type="transmembrane region" description="Helical" evidence="1">
    <location>
        <begin position="399"/>
        <end position="422"/>
    </location>
</feature>
<keyword evidence="1" id="KW-0812">Transmembrane</keyword>
<reference evidence="2 3" key="1">
    <citation type="submission" date="2023-01" db="EMBL/GenBank/DDBJ databases">
        <title>Analysis of 21 Apiospora genomes using comparative genomics revels a genus with tremendous synthesis potential of carbohydrate active enzymes and secondary metabolites.</title>
        <authorList>
            <person name="Sorensen T."/>
        </authorList>
    </citation>
    <scope>NUCLEOTIDE SEQUENCE [LARGE SCALE GENOMIC DNA]</scope>
    <source>
        <strain evidence="2 3">CBS 33761</strain>
    </source>
</reference>
<proteinExistence type="predicted"/>
<feature type="transmembrane region" description="Helical" evidence="1">
    <location>
        <begin position="356"/>
        <end position="378"/>
    </location>
</feature>
<organism evidence="2 3">
    <name type="scientific">Apiospora rasikravindrae</name>
    <dbReference type="NCBI Taxonomy" id="990691"/>
    <lineage>
        <taxon>Eukaryota</taxon>
        <taxon>Fungi</taxon>
        <taxon>Dikarya</taxon>
        <taxon>Ascomycota</taxon>
        <taxon>Pezizomycotina</taxon>
        <taxon>Sordariomycetes</taxon>
        <taxon>Xylariomycetidae</taxon>
        <taxon>Amphisphaeriales</taxon>
        <taxon>Apiosporaceae</taxon>
        <taxon>Apiospora</taxon>
    </lineage>
</organism>
<feature type="transmembrane region" description="Helical" evidence="1">
    <location>
        <begin position="253"/>
        <end position="275"/>
    </location>
</feature>
<accession>A0ABR1S3T5</accession>
<name>A0ABR1S3T5_9PEZI</name>
<comment type="caution">
    <text evidence="2">The sequence shown here is derived from an EMBL/GenBank/DDBJ whole genome shotgun (WGS) entry which is preliminary data.</text>
</comment>
<evidence type="ECO:0000313" key="3">
    <source>
        <dbReference type="Proteomes" id="UP001444661"/>
    </source>
</evidence>
<keyword evidence="3" id="KW-1185">Reference proteome</keyword>
<evidence type="ECO:0000256" key="1">
    <source>
        <dbReference type="SAM" id="Phobius"/>
    </source>
</evidence>